<evidence type="ECO:0000259" key="8">
    <source>
        <dbReference type="PROSITE" id="PS50039"/>
    </source>
</evidence>
<evidence type="ECO:0000313" key="9">
    <source>
        <dbReference type="EMBL" id="CAF9918700.1"/>
    </source>
</evidence>
<accession>A0A8H3IFB3</accession>
<comment type="subcellular location">
    <subcellularLocation>
        <location evidence="1 6">Nucleus</location>
    </subcellularLocation>
</comment>
<feature type="compositionally biased region" description="Basic and acidic residues" evidence="7">
    <location>
        <begin position="388"/>
        <end position="397"/>
    </location>
</feature>
<feature type="compositionally biased region" description="Polar residues" evidence="7">
    <location>
        <begin position="372"/>
        <end position="385"/>
    </location>
</feature>
<evidence type="ECO:0000256" key="4">
    <source>
        <dbReference type="ARBA" id="ARBA00023163"/>
    </source>
</evidence>
<evidence type="ECO:0000256" key="7">
    <source>
        <dbReference type="SAM" id="MobiDB-lite"/>
    </source>
</evidence>
<evidence type="ECO:0000313" key="10">
    <source>
        <dbReference type="Proteomes" id="UP000664521"/>
    </source>
</evidence>
<dbReference type="GO" id="GO:0005634">
    <property type="term" value="C:nucleus"/>
    <property type="evidence" value="ECO:0007669"/>
    <property type="project" value="UniProtKB-SubCell"/>
</dbReference>
<dbReference type="InterPro" id="IPR036388">
    <property type="entry name" value="WH-like_DNA-bd_sf"/>
</dbReference>
<comment type="caution">
    <text evidence="9">The sequence shown here is derived from an EMBL/GenBank/DDBJ whole genome shotgun (WGS) entry which is preliminary data.</text>
</comment>
<dbReference type="InterPro" id="IPR036390">
    <property type="entry name" value="WH_DNA-bd_sf"/>
</dbReference>
<dbReference type="SMART" id="SM00339">
    <property type="entry name" value="FH"/>
    <property type="match status" value="1"/>
</dbReference>
<dbReference type="Pfam" id="PF00250">
    <property type="entry name" value="Forkhead"/>
    <property type="match status" value="1"/>
</dbReference>
<feature type="compositionally biased region" description="Low complexity" evidence="7">
    <location>
        <begin position="409"/>
        <end position="418"/>
    </location>
</feature>
<keyword evidence="5 6" id="KW-0539">Nucleus</keyword>
<name>A0A8H3IFB3_9LECA</name>
<evidence type="ECO:0000256" key="2">
    <source>
        <dbReference type="ARBA" id="ARBA00023015"/>
    </source>
</evidence>
<evidence type="ECO:0000256" key="5">
    <source>
        <dbReference type="ARBA" id="ARBA00023242"/>
    </source>
</evidence>
<dbReference type="GO" id="GO:0000981">
    <property type="term" value="F:DNA-binding transcription factor activity, RNA polymerase II-specific"/>
    <property type="evidence" value="ECO:0007669"/>
    <property type="project" value="TreeGrafter"/>
</dbReference>
<evidence type="ECO:0000256" key="3">
    <source>
        <dbReference type="ARBA" id="ARBA00023125"/>
    </source>
</evidence>
<dbReference type="InterPro" id="IPR030456">
    <property type="entry name" value="TF_fork_head_CS_2"/>
</dbReference>
<feature type="compositionally biased region" description="Low complexity" evidence="7">
    <location>
        <begin position="345"/>
        <end position="356"/>
    </location>
</feature>
<dbReference type="SUPFAM" id="SSF46785">
    <property type="entry name" value="Winged helix' DNA-binding domain"/>
    <property type="match status" value="1"/>
</dbReference>
<proteinExistence type="predicted"/>
<feature type="domain" description="Fork-head" evidence="8">
    <location>
        <begin position="221"/>
        <end position="317"/>
    </location>
</feature>
<dbReference type="GO" id="GO:0000978">
    <property type="term" value="F:RNA polymerase II cis-regulatory region sequence-specific DNA binding"/>
    <property type="evidence" value="ECO:0007669"/>
    <property type="project" value="TreeGrafter"/>
</dbReference>
<feature type="region of interest" description="Disordered" evidence="7">
    <location>
        <begin position="312"/>
        <end position="418"/>
    </location>
</feature>
<dbReference type="PROSITE" id="PS00658">
    <property type="entry name" value="FORK_HEAD_2"/>
    <property type="match status" value="1"/>
</dbReference>
<dbReference type="AlphaFoldDB" id="A0A8H3IFB3"/>
<keyword evidence="4" id="KW-0804">Transcription</keyword>
<dbReference type="Proteomes" id="UP000664521">
    <property type="component" value="Unassembled WGS sequence"/>
</dbReference>
<sequence length="477" mass="52363">MPLRVPYPADLEPQFCWNAQVPYGDRSVTLSSVEPFNLSLSPSPVGSYPGPPGYHYTSEPFIDSALNTPSLDGSTQDHPWDCPSSDQTALNTPTSTFSYNFNVQDTDSLKIMLSENSHEQPPYMPGFPKTQSPRTYPQHLLGRRPFGKRQRDSDSLVTDSGDMLSPEKITRVSAPHMPRSKVELSPDAEADMSMDYCEANGIATPCGDDTDGEGGANSEPYAQLIYRALMSAPNHAMVLKEIYEWFEQNTDKAKIAPSSSAKGWQNSIRHNLSMNGAFKKVEQVPPTDDCKKGFIWVLADSAILEGVKSTTRYRKQNSNKKGLKTDHPAPQRQLSGAKGGKAAKKSAANASKAAASKLRRTVRSGKMPSSVLGDNQITSQLSTIEEFSEPRQQRELPYHPSRSPYYHHTPTLSPLPSSSEPRAFAYGQIVGCAPDIEGPLFYEESMDSADGPMLSNQSFAEMGDHLLGYDFANALPQ</sequence>
<dbReference type="InterPro" id="IPR001766">
    <property type="entry name" value="Fork_head_dom"/>
</dbReference>
<dbReference type="CDD" id="cd20032">
    <property type="entry name" value="FH_FOXO"/>
    <property type="match status" value="1"/>
</dbReference>
<feature type="DNA-binding region" description="Fork-head" evidence="6">
    <location>
        <begin position="221"/>
        <end position="317"/>
    </location>
</feature>
<dbReference type="EMBL" id="CAJPDS010000022">
    <property type="protein sequence ID" value="CAF9918700.1"/>
    <property type="molecule type" value="Genomic_DNA"/>
</dbReference>
<protein>
    <recommendedName>
        <fullName evidence="8">Fork-head domain-containing protein</fullName>
    </recommendedName>
</protein>
<evidence type="ECO:0000256" key="1">
    <source>
        <dbReference type="ARBA" id="ARBA00004123"/>
    </source>
</evidence>
<dbReference type="OrthoDB" id="5954824at2759"/>
<organism evidence="9 10">
    <name type="scientific">Heterodermia speciosa</name>
    <dbReference type="NCBI Taxonomy" id="116794"/>
    <lineage>
        <taxon>Eukaryota</taxon>
        <taxon>Fungi</taxon>
        <taxon>Dikarya</taxon>
        <taxon>Ascomycota</taxon>
        <taxon>Pezizomycotina</taxon>
        <taxon>Lecanoromycetes</taxon>
        <taxon>OSLEUM clade</taxon>
        <taxon>Lecanoromycetidae</taxon>
        <taxon>Caliciales</taxon>
        <taxon>Physciaceae</taxon>
        <taxon>Heterodermia</taxon>
    </lineage>
</organism>
<dbReference type="PROSITE" id="PS50039">
    <property type="entry name" value="FORK_HEAD_3"/>
    <property type="match status" value="1"/>
</dbReference>
<dbReference type="PANTHER" id="PTHR45881:SF5">
    <property type="entry name" value="FORK-HEAD DOMAIN-CONTAINING PROTEIN"/>
    <property type="match status" value="1"/>
</dbReference>
<keyword evidence="2" id="KW-0805">Transcription regulation</keyword>
<keyword evidence="10" id="KW-1185">Reference proteome</keyword>
<feature type="compositionally biased region" description="Basic residues" evidence="7">
    <location>
        <begin position="312"/>
        <end position="322"/>
    </location>
</feature>
<reference evidence="9" key="1">
    <citation type="submission" date="2021-03" db="EMBL/GenBank/DDBJ databases">
        <authorList>
            <person name="Tagirdzhanova G."/>
        </authorList>
    </citation>
    <scope>NUCLEOTIDE SEQUENCE</scope>
</reference>
<dbReference type="Gene3D" id="1.10.10.10">
    <property type="entry name" value="Winged helix-like DNA-binding domain superfamily/Winged helix DNA-binding domain"/>
    <property type="match status" value="1"/>
</dbReference>
<evidence type="ECO:0000256" key="6">
    <source>
        <dbReference type="PROSITE-ProRule" id="PRU00089"/>
    </source>
</evidence>
<gene>
    <name evidence="9" type="ORF">HETSPECPRED_003836</name>
</gene>
<keyword evidence="3 6" id="KW-0238">DNA-binding</keyword>
<dbReference type="PANTHER" id="PTHR45881">
    <property type="entry name" value="CHECKPOINT SUPPRESSOR 1-LIKE, ISOFORM A-RELATED"/>
    <property type="match status" value="1"/>
</dbReference>